<evidence type="ECO:0000313" key="2">
    <source>
        <dbReference type="Proteomes" id="UP000187429"/>
    </source>
</evidence>
<proteinExistence type="predicted"/>
<dbReference type="Proteomes" id="UP000187429">
    <property type="component" value="Unassembled WGS sequence"/>
</dbReference>
<gene>
    <name evidence="1" type="ORF">AYI69_g42</name>
</gene>
<reference evidence="2" key="1">
    <citation type="submission" date="2017-01" db="EMBL/GenBank/DDBJ databases">
        <authorList>
            <person name="Wang Y."/>
            <person name="White M."/>
            <person name="Kvist S."/>
            <person name="Moncalvo J.-M."/>
        </authorList>
    </citation>
    <scope>NUCLEOTIDE SEQUENCE [LARGE SCALE GENOMIC DNA]</scope>
    <source>
        <strain evidence="2">ID-206-W2</strain>
    </source>
</reference>
<sequence length="82" mass="9175">METDNISSNPQTNTSWSKVVSTNLKPSEGIATGYKKVFFKNENSYMPISIMEMVSGIKPKLRKIICMDGTPFKLGCNLKNLK</sequence>
<organism evidence="1 2">
    <name type="scientific">Smittium culicis</name>
    <dbReference type="NCBI Taxonomy" id="133412"/>
    <lineage>
        <taxon>Eukaryota</taxon>
        <taxon>Fungi</taxon>
        <taxon>Fungi incertae sedis</taxon>
        <taxon>Zoopagomycota</taxon>
        <taxon>Kickxellomycotina</taxon>
        <taxon>Harpellomycetes</taxon>
        <taxon>Harpellales</taxon>
        <taxon>Legeriomycetaceae</taxon>
        <taxon>Smittium</taxon>
    </lineage>
</organism>
<dbReference type="EMBL" id="LSSM01000009">
    <property type="protein sequence ID" value="OMJ30413.1"/>
    <property type="molecule type" value="Genomic_DNA"/>
</dbReference>
<protein>
    <submittedName>
        <fullName evidence="1">Uncharacterized protein</fullName>
    </submittedName>
</protein>
<evidence type="ECO:0000313" key="1">
    <source>
        <dbReference type="EMBL" id="OMJ30413.1"/>
    </source>
</evidence>
<keyword evidence="2" id="KW-1185">Reference proteome</keyword>
<comment type="caution">
    <text evidence="1">The sequence shown here is derived from an EMBL/GenBank/DDBJ whole genome shotgun (WGS) entry which is preliminary data.</text>
</comment>
<name>A0A1R1YU42_9FUNG</name>
<accession>A0A1R1YU42</accession>
<dbReference type="AlphaFoldDB" id="A0A1R1YU42"/>
<dbReference type="OrthoDB" id="5711806at2759"/>